<dbReference type="EC" id="3.1.26.5" evidence="6 7"/>
<keyword evidence="1 6" id="KW-0819">tRNA processing</keyword>
<keyword evidence="2 6" id="KW-0540">Nuclease</keyword>
<evidence type="ECO:0000313" key="9">
    <source>
        <dbReference type="Proteomes" id="UP001183176"/>
    </source>
</evidence>
<evidence type="ECO:0000256" key="2">
    <source>
        <dbReference type="ARBA" id="ARBA00022722"/>
    </source>
</evidence>
<dbReference type="HAMAP" id="MF_00227">
    <property type="entry name" value="RNase_P"/>
    <property type="match status" value="1"/>
</dbReference>
<dbReference type="GO" id="GO:0004526">
    <property type="term" value="F:ribonuclease P activity"/>
    <property type="evidence" value="ECO:0007669"/>
    <property type="project" value="UniProtKB-EC"/>
</dbReference>
<evidence type="ECO:0000256" key="7">
    <source>
        <dbReference type="NCBIfam" id="TIGR00188"/>
    </source>
</evidence>
<dbReference type="Pfam" id="PF00825">
    <property type="entry name" value="Ribonuclease_P"/>
    <property type="match status" value="1"/>
</dbReference>
<evidence type="ECO:0000256" key="1">
    <source>
        <dbReference type="ARBA" id="ARBA00022694"/>
    </source>
</evidence>
<reference evidence="9" key="1">
    <citation type="submission" date="2023-07" db="EMBL/GenBank/DDBJ databases">
        <title>30 novel species of actinomycetes from the DSMZ collection.</title>
        <authorList>
            <person name="Nouioui I."/>
        </authorList>
    </citation>
    <scope>NUCLEOTIDE SEQUENCE [LARGE SCALE GENOMIC DNA]</scope>
    <source>
        <strain evidence="9">DSM 44399</strain>
    </source>
</reference>
<dbReference type="Gene3D" id="3.30.230.10">
    <property type="match status" value="1"/>
</dbReference>
<dbReference type="PANTHER" id="PTHR33992:SF1">
    <property type="entry name" value="RIBONUCLEASE P PROTEIN COMPONENT"/>
    <property type="match status" value="1"/>
</dbReference>
<comment type="caution">
    <text evidence="8">The sequence shown here is derived from an EMBL/GenBank/DDBJ whole genome shotgun (WGS) entry which is preliminary data.</text>
</comment>
<keyword evidence="9" id="KW-1185">Reference proteome</keyword>
<keyword evidence="4 6" id="KW-0378">Hydrolase</keyword>
<dbReference type="InterPro" id="IPR000100">
    <property type="entry name" value="RNase_P"/>
</dbReference>
<dbReference type="RefSeq" id="WP_311423394.1">
    <property type="nucleotide sequence ID" value="NZ_JAVREH010000015.1"/>
</dbReference>
<comment type="subunit">
    <text evidence="6">Consists of a catalytic RNA component (M1 or rnpB) and a protein subunit.</text>
</comment>
<organism evidence="8 9">
    <name type="scientific">Jatrophihabitans lederbergiae</name>
    <dbReference type="NCBI Taxonomy" id="3075547"/>
    <lineage>
        <taxon>Bacteria</taxon>
        <taxon>Bacillati</taxon>
        <taxon>Actinomycetota</taxon>
        <taxon>Actinomycetes</taxon>
        <taxon>Jatrophihabitantales</taxon>
        <taxon>Jatrophihabitantaceae</taxon>
        <taxon>Jatrophihabitans</taxon>
    </lineage>
</organism>
<dbReference type="PANTHER" id="PTHR33992">
    <property type="entry name" value="RIBONUCLEASE P PROTEIN COMPONENT"/>
    <property type="match status" value="1"/>
</dbReference>
<dbReference type="NCBIfam" id="TIGR00188">
    <property type="entry name" value="rnpA"/>
    <property type="match status" value="1"/>
</dbReference>
<evidence type="ECO:0000256" key="5">
    <source>
        <dbReference type="ARBA" id="ARBA00022884"/>
    </source>
</evidence>
<evidence type="ECO:0000313" key="8">
    <source>
        <dbReference type="EMBL" id="MDT0262244.1"/>
    </source>
</evidence>
<comment type="similarity">
    <text evidence="6">Belongs to the RnpA family.</text>
</comment>
<comment type="function">
    <text evidence="6">RNaseP catalyzes the removal of the 5'-leader sequence from pre-tRNA to produce the mature 5'-terminus. It can also cleave other RNA substrates such as 4.5S RNA. The protein component plays an auxiliary but essential role in vivo by binding to the 5'-leader sequence and broadening the substrate specificity of the ribozyme.</text>
</comment>
<gene>
    <name evidence="6 8" type="primary">rnpA</name>
    <name evidence="8" type="ORF">RM423_12670</name>
</gene>
<dbReference type="InterPro" id="IPR020568">
    <property type="entry name" value="Ribosomal_Su5_D2-typ_SF"/>
</dbReference>
<keyword evidence="5 6" id="KW-0694">RNA-binding</keyword>
<accession>A0ABU2JB74</accession>
<keyword evidence="3 6" id="KW-0255">Endonuclease</keyword>
<evidence type="ECO:0000256" key="3">
    <source>
        <dbReference type="ARBA" id="ARBA00022759"/>
    </source>
</evidence>
<dbReference type="Proteomes" id="UP001183176">
    <property type="component" value="Unassembled WGS sequence"/>
</dbReference>
<evidence type="ECO:0000256" key="4">
    <source>
        <dbReference type="ARBA" id="ARBA00022801"/>
    </source>
</evidence>
<protein>
    <recommendedName>
        <fullName evidence="6 7">Ribonuclease P protein component</fullName>
        <shortName evidence="6">RNase P protein</shortName>
        <shortName evidence="6">RNaseP protein</shortName>
        <ecNumber evidence="6 7">3.1.26.5</ecNumber>
    </recommendedName>
    <alternativeName>
        <fullName evidence="6">Protein C5</fullName>
    </alternativeName>
</protein>
<dbReference type="InterPro" id="IPR014721">
    <property type="entry name" value="Ribsml_uS5_D2-typ_fold_subgr"/>
</dbReference>
<evidence type="ECO:0000256" key="6">
    <source>
        <dbReference type="HAMAP-Rule" id="MF_00227"/>
    </source>
</evidence>
<comment type="catalytic activity">
    <reaction evidence="6">
        <text>Endonucleolytic cleavage of RNA, removing 5'-extranucleotides from tRNA precursor.</text>
        <dbReference type="EC" id="3.1.26.5"/>
    </reaction>
</comment>
<dbReference type="EMBL" id="JAVREH010000015">
    <property type="protein sequence ID" value="MDT0262244.1"/>
    <property type="molecule type" value="Genomic_DNA"/>
</dbReference>
<name>A0ABU2JB74_9ACTN</name>
<sequence>MLPAVHRLRVSSDFATVTKRGHRVRCGDLVVYLLMDGGSESAAPARVGLVVGKSVGGSVVRHRVSRRLRAQLSARLADLPTGSRLVVRALPDTATRRSTEIGRDLDRALVRLGRLTAGATH</sequence>
<dbReference type="SUPFAM" id="SSF54211">
    <property type="entry name" value="Ribosomal protein S5 domain 2-like"/>
    <property type="match status" value="1"/>
</dbReference>
<proteinExistence type="inferred from homology"/>